<dbReference type="CDD" id="cd00082">
    <property type="entry name" value="HisKA"/>
    <property type="match status" value="1"/>
</dbReference>
<comment type="caution">
    <text evidence="5">The sequence shown here is derived from an EMBL/GenBank/DDBJ whole genome shotgun (WGS) entry which is preliminary data.</text>
</comment>
<keyword evidence="5" id="KW-0808">Transferase</keyword>
<accession>A0A5C6AMX0</accession>
<dbReference type="PROSITE" id="PS50109">
    <property type="entry name" value="HIS_KIN"/>
    <property type="match status" value="1"/>
</dbReference>
<dbReference type="PANTHER" id="PTHR43065:SF42">
    <property type="entry name" value="TWO-COMPONENT SENSOR PPRA"/>
    <property type="match status" value="1"/>
</dbReference>
<reference evidence="5 6" key="1">
    <citation type="submission" date="2019-02" db="EMBL/GenBank/DDBJ databases">
        <title>Deep-cultivation of Planctomycetes and their phenomic and genomic characterization uncovers novel biology.</title>
        <authorList>
            <person name="Wiegand S."/>
            <person name="Jogler M."/>
            <person name="Boedeker C."/>
            <person name="Pinto D."/>
            <person name="Vollmers J."/>
            <person name="Rivas-Marin E."/>
            <person name="Kohn T."/>
            <person name="Peeters S.H."/>
            <person name="Heuer A."/>
            <person name="Rast P."/>
            <person name="Oberbeckmann S."/>
            <person name="Bunk B."/>
            <person name="Jeske O."/>
            <person name="Meyerdierks A."/>
            <person name="Storesund J.E."/>
            <person name="Kallscheuer N."/>
            <person name="Luecker S."/>
            <person name="Lage O.M."/>
            <person name="Pohl T."/>
            <person name="Merkel B.J."/>
            <person name="Hornburger P."/>
            <person name="Mueller R.-W."/>
            <person name="Bruemmer F."/>
            <person name="Labrenz M."/>
            <person name="Spormann A.M."/>
            <person name="Op Den Camp H."/>
            <person name="Overmann J."/>
            <person name="Amann R."/>
            <person name="Jetten M.S.M."/>
            <person name="Mascher T."/>
            <person name="Medema M.H."/>
            <person name="Devos D.P."/>
            <person name="Kaster A.-K."/>
            <person name="Ovreas L."/>
            <person name="Rohde M."/>
            <person name="Galperin M.Y."/>
            <person name="Jogler C."/>
        </authorList>
    </citation>
    <scope>NUCLEOTIDE SEQUENCE [LARGE SCALE GENOMIC DNA]</scope>
    <source>
        <strain evidence="5 6">Pla108</strain>
    </source>
</reference>
<proteinExistence type="predicted"/>
<dbReference type="SUPFAM" id="SSF47384">
    <property type="entry name" value="Homodimeric domain of signal transducing histidine kinase"/>
    <property type="match status" value="1"/>
</dbReference>
<gene>
    <name evidence="5" type="primary">virA_1</name>
    <name evidence="5" type="ORF">Pla108_04530</name>
</gene>
<evidence type="ECO:0000313" key="5">
    <source>
        <dbReference type="EMBL" id="TWT99513.1"/>
    </source>
</evidence>
<dbReference type="Gene3D" id="3.30.565.10">
    <property type="entry name" value="Histidine kinase-like ATPase, C-terminal domain"/>
    <property type="match status" value="1"/>
</dbReference>
<dbReference type="Gene3D" id="1.10.287.130">
    <property type="match status" value="1"/>
</dbReference>
<dbReference type="Pfam" id="PF02518">
    <property type="entry name" value="HATPase_c"/>
    <property type="match status" value="1"/>
</dbReference>
<protein>
    <recommendedName>
        <fullName evidence="2">histidine kinase</fullName>
        <ecNumber evidence="2">2.7.13.3</ecNumber>
    </recommendedName>
</protein>
<evidence type="ECO:0000256" key="3">
    <source>
        <dbReference type="ARBA" id="ARBA00022553"/>
    </source>
</evidence>
<keyword evidence="6" id="KW-1185">Reference proteome</keyword>
<dbReference type="InterPro" id="IPR036890">
    <property type="entry name" value="HATPase_C_sf"/>
</dbReference>
<dbReference type="GO" id="GO:0000155">
    <property type="term" value="F:phosphorelay sensor kinase activity"/>
    <property type="evidence" value="ECO:0007669"/>
    <property type="project" value="InterPro"/>
</dbReference>
<dbReference type="SMART" id="SM00388">
    <property type="entry name" value="HisKA"/>
    <property type="match status" value="1"/>
</dbReference>
<evidence type="ECO:0000259" key="4">
    <source>
        <dbReference type="PROSITE" id="PS50109"/>
    </source>
</evidence>
<sequence length="256" mass="26902">METINGLAAGVAHEFNNVLQIIQGYLSFARNQLPPDSEIRRDLDAAMAASDRAADLSRRLLQFARSEFDEGDLTDVNDAIDSLRLLLRPIIGENIRLEFDASTHVPVVASSDATFRQAMLNLCINARDAMPSGGVLTVQAAALSAPSADNLAVGELSPSNYVKISVIDTGEGIPAENLPHIFDLFFSSKSPGKGTGLGLAMVATFVESAGGAIGVTSQPGEGSRFDLYLPVAVDAEGDGIESLDEAGFTAPLLVTP</sequence>
<dbReference type="InterPro" id="IPR036097">
    <property type="entry name" value="HisK_dim/P_sf"/>
</dbReference>
<comment type="catalytic activity">
    <reaction evidence="1">
        <text>ATP + protein L-histidine = ADP + protein N-phospho-L-histidine.</text>
        <dbReference type="EC" id="2.7.13.3"/>
    </reaction>
</comment>
<dbReference type="InterPro" id="IPR003661">
    <property type="entry name" value="HisK_dim/P_dom"/>
</dbReference>
<dbReference type="Proteomes" id="UP000317421">
    <property type="component" value="Unassembled WGS sequence"/>
</dbReference>
<dbReference type="InterPro" id="IPR005467">
    <property type="entry name" value="His_kinase_dom"/>
</dbReference>
<dbReference type="InterPro" id="IPR004358">
    <property type="entry name" value="Sig_transdc_His_kin-like_C"/>
</dbReference>
<feature type="domain" description="Histidine kinase" evidence="4">
    <location>
        <begin position="10"/>
        <end position="233"/>
    </location>
</feature>
<dbReference type="PRINTS" id="PR00344">
    <property type="entry name" value="BCTRLSENSOR"/>
</dbReference>
<dbReference type="SUPFAM" id="SSF55874">
    <property type="entry name" value="ATPase domain of HSP90 chaperone/DNA topoisomerase II/histidine kinase"/>
    <property type="match status" value="1"/>
</dbReference>
<keyword evidence="3" id="KW-0597">Phosphoprotein</keyword>
<dbReference type="EMBL" id="SJPR01000001">
    <property type="protein sequence ID" value="TWT99513.1"/>
    <property type="molecule type" value="Genomic_DNA"/>
</dbReference>
<dbReference type="EC" id="2.7.13.3" evidence="2"/>
<dbReference type="InterPro" id="IPR003594">
    <property type="entry name" value="HATPase_dom"/>
</dbReference>
<dbReference type="SMART" id="SM00387">
    <property type="entry name" value="HATPase_c"/>
    <property type="match status" value="1"/>
</dbReference>
<evidence type="ECO:0000256" key="1">
    <source>
        <dbReference type="ARBA" id="ARBA00000085"/>
    </source>
</evidence>
<evidence type="ECO:0000256" key="2">
    <source>
        <dbReference type="ARBA" id="ARBA00012438"/>
    </source>
</evidence>
<dbReference type="AlphaFoldDB" id="A0A5C6AMX0"/>
<dbReference type="PANTHER" id="PTHR43065">
    <property type="entry name" value="SENSOR HISTIDINE KINASE"/>
    <property type="match status" value="1"/>
</dbReference>
<organism evidence="5 6">
    <name type="scientific">Botrimarina colliarenosi</name>
    <dbReference type="NCBI Taxonomy" id="2528001"/>
    <lineage>
        <taxon>Bacteria</taxon>
        <taxon>Pseudomonadati</taxon>
        <taxon>Planctomycetota</taxon>
        <taxon>Planctomycetia</taxon>
        <taxon>Pirellulales</taxon>
        <taxon>Lacipirellulaceae</taxon>
        <taxon>Botrimarina</taxon>
    </lineage>
</organism>
<name>A0A5C6AMX0_9BACT</name>
<dbReference type="Pfam" id="PF00512">
    <property type="entry name" value="HisKA"/>
    <property type="match status" value="1"/>
</dbReference>
<evidence type="ECO:0000313" key="6">
    <source>
        <dbReference type="Proteomes" id="UP000317421"/>
    </source>
</evidence>